<gene>
    <name evidence="1" type="ORF">ACFOLH_06440</name>
</gene>
<reference evidence="2" key="1">
    <citation type="journal article" date="2019" name="Int. J. Syst. Evol. Microbiol.">
        <title>The Global Catalogue of Microorganisms (GCM) 10K type strain sequencing project: providing services to taxonomists for standard genome sequencing and annotation.</title>
        <authorList>
            <consortium name="The Broad Institute Genomics Platform"/>
            <consortium name="The Broad Institute Genome Sequencing Center for Infectious Disease"/>
            <person name="Wu L."/>
            <person name="Ma J."/>
        </authorList>
    </citation>
    <scope>NUCLEOTIDE SEQUENCE [LARGE SCALE GENOMIC DNA]</scope>
    <source>
        <strain evidence="2">NCAIM B.02333</strain>
    </source>
</reference>
<dbReference type="InterPro" id="IPR023833">
    <property type="entry name" value="Signal_pept_SipW-depend-type"/>
</dbReference>
<keyword evidence="2" id="KW-1185">Reference proteome</keyword>
<evidence type="ECO:0000313" key="2">
    <source>
        <dbReference type="Proteomes" id="UP001595685"/>
    </source>
</evidence>
<dbReference type="RefSeq" id="WP_340294235.1">
    <property type="nucleotide sequence ID" value="NZ_JBBEOI010000145.1"/>
</dbReference>
<organism evidence="1 2">
    <name type="scientific">Aquipuribacter hungaricus</name>
    <dbReference type="NCBI Taxonomy" id="545624"/>
    <lineage>
        <taxon>Bacteria</taxon>
        <taxon>Bacillati</taxon>
        <taxon>Actinomycetota</taxon>
        <taxon>Actinomycetes</taxon>
        <taxon>Micrococcales</taxon>
        <taxon>Intrasporangiaceae</taxon>
        <taxon>Aquipuribacter</taxon>
    </lineage>
</organism>
<accession>A0ABV7WES5</accession>
<protein>
    <submittedName>
        <fullName evidence="1">SipW-dependent-type signal peptide-containing protein</fullName>
    </submittedName>
</protein>
<comment type="caution">
    <text evidence="1">The sequence shown here is derived from an EMBL/GenBank/DDBJ whole genome shotgun (WGS) entry which is preliminary data.</text>
</comment>
<dbReference type="EMBL" id="JBHRWW010000003">
    <property type="protein sequence ID" value="MFC3687977.1"/>
    <property type="molecule type" value="Genomic_DNA"/>
</dbReference>
<sequence>MAEGRHTRTGARAHRRTAGTPGVRWARARALLAAGVVVGVGSAATLASWTDTEWVWGGNSSGDAVAASIFEVQQNLWDGAGGAAAFVDRETAESGGELDFSLAAGALSPGVTVFAPMQLRTVPGSDAATLTLGPAALRTGDPAFFSALTYGVRTGVAKGDCTAGGFATGTPLVAQGTTLTTGSGTTSLTLGAGGPGTPGPAVDVCFAVTLPAGAPDALQGKGASPLWSFQAISG</sequence>
<evidence type="ECO:0000313" key="1">
    <source>
        <dbReference type="EMBL" id="MFC3687977.1"/>
    </source>
</evidence>
<name>A0ABV7WES5_9MICO</name>
<dbReference type="NCBIfam" id="TIGR04088">
    <property type="entry name" value="cognate_SipW"/>
    <property type="match status" value="1"/>
</dbReference>
<dbReference type="Proteomes" id="UP001595685">
    <property type="component" value="Unassembled WGS sequence"/>
</dbReference>
<proteinExistence type="predicted"/>